<dbReference type="InterPro" id="IPR040423">
    <property type="entry name" value="PEA_transferase"/>
</dbReference>
<keyword evidence="1" id="KW-1133">Transmembrane helix</keyword>
<dbReference type="AlphaFoldDB" id="A0A367LWI6"/>
<evidence type="ECO:0000259" key="2">
    <source>
        <dbReference type="Pfam" id="PF08019"/>
    </source>
</evidence>
<feature type="domain" description="Phosphoethanolamine transferase N-terminal" evidence="2">
    <location>
        <begin position="1"/>
        <end position="89"/>
    </location>
</feature>
<sequence>VNPTLLGYLLLLGVLPSLLIWLWPVRYRPFFRGLLNKILTLLGCLLIVAVMVGSFYSTYAPIFREEDKLTHFINPTNYIYAVGKYAKQRLVIKEHLVVEPIGLDARQAPAALQRQKKSLLVFVV</sequence>
<dbReference type="Proteomes" id="UP000253594">
    <property type="component" value="Unassembled WGS sequence"/>
</dbReference>
<keyword evidence="1" id="KW-0812">Transmembrane</keyword>
<dbReference type="Pfam" id="PF08019">
    <property type="entry name" value="EptA_B_N"/>
    <property type="match status" value="1"/>
</dbReference>
<evidence type="ECO:0000313" key="4">
    <source>
        <dbReference type="Proteomes" id="UP000253594"/>
    </source>
</evidence>
<comment type="caution">
    <text evidence="3">The sequence shown here is derived from an EMBL/GenBank/DDBJ whole genome shotgun (WGS) entry which is preliminary data.</text>
</comment>
<organism evidence="3 4">
    <name type="scientific">Pseudomonas aeruginosa</name>
    <dbReference type="NCBI Taxonomy" id="287"/>
    <lineage>
        <taxon>Bacteria</taxon>
        <taxon>Pseudomonadati</taxon>
        <taxon>Pseudomonadota</taxon>
        <taxon>Gammaproteobacteria</taxon>
        <taxon>Pseudomonadales</taxon>
        <taxon>Pseudomonadaceae</taxon>
        <taxon>Pseudomonas</taxon>
    </lineage>
</organism>
<feature type="transmembrane region" description="Helical" evidence="1">
    <location>
        <begin position="38"/>
        <end position="59"/>
    </location>
</feature>
<proteinExistence type="predicted"/>
<feature type="transmembrane region" description="Helical" evidence="1">
    <location>
        <begin position="6"/>
        <end position="26"/>
    </location>
</feature>
<dbReference type="PANTHER" id="PTHR30443">
    <property type="entry name" value="INNER MEMBRANE PROTEIN"/>
    <property type="match status" value="1"/>
</dbReference>
<dbReference type="PANTHER" id="PTHR30443:SF0">
    <property type="entry name" value="PHOSPHOETHANOLAMINE TRANSFERASE EPTA"/>
    <property type="match status" value="1"/>
</dbReference>
<name>A0A367LWI6_PSEAI</name>
<reference evidence="3 4" key="1">
    <citation type="submission" date="2018-07" db="EMBL/GenBank/DDBJ databases">
        <title>Mechanisms of high-level aminoglycoside resistance among Gram-negative pathogens in Brazil.</title>
        <authorList>
            <person name="Ballaben A.S."/>
            <person name="Darini A.L.C."/>
            <person name="Doi Y."/>
        </authorList>
    </citation>
    <scope>NUCLEOTIDE SEQUENCE [LARGE SCALE GENOMIC DNA]</scope>
    <source>
        <strain evidence="3 4">B2-305</strain>
    </source>
</reference>
<dbReference type="InterPro" id="IPR012549">
    <property type="entry name" value="EptA-like_N"/>
</dbReference>
<dbReference type="GO" id="GO:0009244">
    <property type="term" value="P:lipopolysaccharide core region biosynthetic process"/>
    <property type="evidence" value="ECO:0007669"/>
    <property type="project" value="TreeGrafter"/>
</dbReference>
<evidence type="ECO:0000313" key="3">
    <source>
        <dbReference type="EMBL" id="RCI69534.1"/>
    </source>
</evidence>
<dbReference type="EMBL" id="QORE01002979">
    <property type="protein sequence ID" value="RCI69534.1"/>
    <property type="molecule type" value="Genomic_DNA"/>
</dbReference>
<protein>
    <submittedName>
        <fullName evidence="3">DUF1705 domain-containing protein</fullName>
    </submittedName>
</protein>
<keyword evidence="1" id="KW-0472">Membrane</keyword>
<evidence type="ECO:0000256" key="1">
    <source>
        <dbReference type="SAM" id="Phobius"/>
    </source>
</evidence>
<feature type="non-terminal residue" evidence="3">
    <location>
        <position position="1"/>
    </location>
</feature>
<accession>A0A367LWI6</accession>
<gene>
    <name evidence="3" type="ORF">DT376_39450</name>
</gene>
<dbReference type="GO" id="GO:0005886">
    <property type="term" value="C:plasma membrane"/>
    <property type="evidence" value="ECO:0007669"/>
    <property type="project" value="UniProtKB-SubCell"/>
</dbReference>
<feature type="non-terminal residue" evidence="3">
    <location>
        <position position="124"/>
    </location>
</feature>
<dbReference type="GO" id="GO:0016776">
    <property type="term" value="F:phosphotransferase activity, phosphate group as acceptor"/>
    <property type="evidence" value="ECO:0007669"/>
    <property type="project" value="TreeGrafter"/>
</dbReference>